<reference evidence="5" key="1">
    <citation type="submission" date="2021-07" db="EMBL/GenBank/DDBJ databases">
        <title>Candidatus Kaistella beijingensis sp. nov. isolated from a municipal wastewater treatment plant is involved in sludge foaming.</title>
        <authorList>
            <person name="Song Y."/>
            <person name="Liu S.-J."/>
        </authorList>
    </citation>
    <scope>NUCLEOTIDE SEQUENCE</scope>
    <source>
        <strain evidence="5">DSM 43998</strain>
    </source>
</reference>
<dbReference type="SMART" id="SM00345">
    <property type="entry name" value="HTH_GNTR"/>
    <property type="match status" value="1"/>
</dbReference>
<dbReference type="PANTHER" id="PTHR43537">
    <property type="entry name" value="TRANSCRIPTIONAL REGULATOR, GNTR FAMILY"/>
    <property type="match status" value="1"/>
</dbReference>
<gene>
    <name evidence="5" type="ORF">KV203_10925</name>
</gene>
<evidence type="ECO:0000256" key="3">
    <source>
        <dbReference type="ARBA" id="ARBA00023163"/>
    </source>
</evidence>
<dbReference type="SUPFAM" id="SSF46785">
    <property type="entry name" value="Winged helix' DNA-binding domain"/>
    <property type="match status" value="1"/>
</dbReference>
<dbReference type="SUPFAM" id="SSF48008">
    <property type="entry name" value="GntR ligand-binding domain-like"/>
    <property type="match status" value="1"/>
</dbReference>
<dbReference type="CDD" id="cd07377">
    <property type="entry name" value="WHTH_GntR"/>
    <property type="match status" value="1"/>
</dbReference>
<dbReference type="Pfam" id="PF07729">
    <property type="entry name" value="FCD"/>
    <property type="match status" value="1"/>
</dbReference>
<name>A0ABX8S9U7_9ACTN</name>
<dbReference type="PROSITE" id="PS50949">
    <property type="entry name" value="HTH_GNTR"/>
    <property type="match status" value="1"/>
</dbReference>
<keyword evidence="1" id="KW-0805">Transcription regulation</keyword>
<sequence length="237" mass="26267">MTRRATTSVPKTTLAEEVYARLREELLCGDLMPGAKLRINEIAGRYEVSPSVLREAMTRLAEQGLIVAMPQRGFAVMELSVDDLADLTTARRLIETTALREAIAHGDIAWESGVLAAHHLLQRTPFTHDTGHVTAEWSDAHRRFHHMLLAGGRSARLIAVADNMRDCSDLYIHWSRELAHDTRRDAAAEHQTIADLTLARDADGAAAALAQHIERTTAALVEYAEQLGYPDRERTSA</sequence>
<dbReference type="InterPro" id="IPR036388">
    <property type="entry name" value="WH-like_DNA-bd_sf"/>
</dbReference>
<accession>A0ABX8S9U7</accession>
<proteinExistence type="predicted"/>
<dbReference type="InterPro" id="IPR000524">
    <property type="entry name" value="Tscrpt_reg_HTH_GntR"/>
</dbReference>
<dbReference type="Gene3D" id="1.10.10.10">
    <property type="entry name" value="Winged helix-like DNA-binding domain superfamily/Winged helix DNA-binding domain"/>
    <property type="match status" value="1"/>
</dbReference>
<dbReference type="RefSeq" id="WP_066473768.1">
    <property type="nucleotide sequence ID" value="NZ_CBCRUZ010000023.1"/>
</dbReference>
<dbReference type="InterPro" id="IPR036390">
    <property type="entry name" value="WH_DNA-bd_sf"/>
</dbReference>
<dbReference type="SMART" id="SM00895">
    <property type="entry name" value="FCD"/>
    <property type="match status" value="1"/>
</dbReference>
<evidence type="ECO:0000313" key="5">
    <source>
        <dbReference type="EMBL" id="QXQ12496.1"/>
    </source>
</evidence>
<protein>
    <submittedName>
        <fullName evidence="5">GntR family transcriptional regulator</fullName>
    </submittedName>
</protein>
<evidence type="ECO:0000256" key="1">
    <source>
        <dbReference type="ARBA" id="ARBA00023015"/>
    </source>
</evidence>
<keyword evidence="3" id="KW-0804">Transcription</keyword>
<dbReference type="PANTHER" id="PTHR43537:SF20">
    <property type="entry name" value="HTH-TYPE TRANSCRIPTIONAL REPRESSOR GLAR"/>
    <property type="match status" value="1"/>
</dbReference>
<dbReference type="InterPro" id="IPR008920">
    <property type="entry name" value="TF_FadR/GntR_C"/>
</dbReference>
<dbReference type="Proteomes" id="UP000887023">
    <property type="component" value="Chromosome"/>
</dbReference>
<evidence type="ECO:0000256" key="2">
    <source>
        <dbReference type="ARBA" id="ARBA00023125"/>
    </source>
</evidence>
<dbReference type="Gene3D" id="1.20.120.530">
    <property type="entry name" value="GntR ligand-binding domain-like"/>
    <property type="match status" value="1"/>
</dbReference>
<dbReference type="Pfam" id="PF00392">
    <property type="entry name" value="GntR"/>
    <property type="match status" value="1"/>
</dbReference>
<evidence type="ECO:0000313" key="6">
    <source>
        <dbReference type="Proteomes" id="UP000887023"/>
    </source>
</evidence>
<evidence type="ECO:0000259" key="4">
    <source>
        <dbReference type="PROSITE" id="PS50949"/>
    </source>
</evidence>
<keyword evidence="6" id="KW-1185">Reference proteome</keyword>
<dbReference type="InterPro" id="IPR011711">
    <property type="entry name" value="GntR_C"/>
</dbReference>
<dbReference type="EMBL" id="CP079105">
    <property type="protein sequence ID" value="QXQ12496.1"/>
    <property type="molecule type" value="Genomic_DNA"/>
</dbReference>
<feature type="domain" description="HTH gntR-type" evidence="4">
    <location>
        <begin position="12"/>
        <end position="79"/>
    </location>
</feature>
<organism evidence="5 6">
    <name type="scientific">Skermania pinensis</name>
    <dbReference type="NCBI Taxonomy" id="39122"/>
    <lineage>
        <taxon>Bacteria</taxon>
        <taxon>Bacillati</taxon>
        <taxon>Actinomycetota</taxon>
        <taxon>Actinomycetes</taxon>
        <taxon>Mycobacteriales</taxon>
        <taxon>Gordoniaceae</taxon>
        <taxon>Skermania</taxon>
    </lineage>
</organism>
<keyword evidence="2" id="KW-0238">DNA-binding</keyword>